<sequence>MRRDISADVMAGGSHDHLFVEAESEQALTVLKERRVPVSRPFATFAWLALRPLWCQADG</sequence>
<reference evidence="2" key="1">
    <citation type="submission" date="2016-11" db="EMBL/GenBank/DDBJ databases">
        <title>Halolamina sediminis sp. nov., an extremely halophilic archaeon isolated from solar salt.</title>
        <authorList>
            <person name="Koh H.-W."/>
            <person name="Rani S."/>
            <person name="Park S.-J."/>
        </authorList>
    </citation>
    <scope>NUCLEOTIDE SEQUENCE [LARGE SCALE GENOMIC DNA]</scope>
    <source>
        <strain evidence="2">Hb3</strain>
    </source>
</reference>
<protein>
    <submittedName>
        <fullName evidence="1">Uncharacterized protein</fullName>
    </submittedName>
</protein>
<evidence type="ECO:0000313" key="1">
    <source>
        <dbReference type="EMBL" id="APE31605.1"/>
    </source>
</evidence>
<dbReference type="KEGG" id="hsi:BOX17_11980"/>
<dbReference type="AlphaFoldDB" id="A0A1J0VHX5"/>
<organism evidence="1 2">
    <name type="scientific">Halomonas aestuarii</name>
    <dbReference type="NCBI Taxonomy" id="1897729"/>
    <lineage>
        <taxon>Bacteria</taxon>
        <taxon>Pseudomonadati</taxon>
        <taxon>Pseudomonadota</taxon>
        <taxon>Gammaproteobacteria</taxon>
        <taxon>Oceanospirillales</taxon>
        <taxon>Halomonadaceae</taxon>
        <taxon>Halomonas</taxon>
    </lineage>
</organism>
<dbReference type="Proteomes" id="UP000181985">
    <property type="component" value="Chromosome"/>
</dbReference>
<name>A0A1J0VHX5_9GAMM</name>
<proteinExistence type="predicted"/>
<keyword evidence="2" id="KW-1185">Reference proteome</keyword>
<accession>A0A1J0VHX5</accession>
<dbReference type="EMBL" id="CP018139">
    <property type="protein sequence ID" value="APE31605.1"/>
    <property type="molecule type" value="Genomic_DNA"/>
</dbReference>
<evidence type="ECO:0000313" key="2">
    <source>
        <dbReference type="Proteomes" id="UP000181985"/>
    </source>
</evidence>
<gene>
    <name evidence="1" type="ORF">BOX17_11980</name>
</gene>